<dbReference type="InterPro" id="IPR005135">
    <property type="entry name" value="Endo/exonuclease/phosphatase"/>
</dbReference>
<dbReference type="InterPro" id="IPR036691">
    <property type="entry name" value="Endo/exonu/phosph_ase_sf"/>
</dbReference>
<evidence type="ECO:0000313" key="2">
    <source>
        <dbReference type="EMBL" id="MBY79526.1"/>
    </source>
</evidence>
<dbReference type="Pfam" id="PF14529">
    <property type="entry name" value="Exo_endo_phos_2"/>
    <property type="match status" value="1"/>
</dbReference>
<dbReference type="AlphaFoldDB" id="A0A2S2QP27"/>
<accession>A0A2S2QP27</accession>
<dbReference type="EMBL" id="GGMS01010323">
    <property type="protein sequence ID" value="MBY79526.1"/>
    <property type="molecule type" value="Transcribed_RNA"/>
</dbReference>
<protein>
    <submittedName>
        <fullName evidence="2">Putative RNA-directed DNA polymerase</fullName>
    </submittedName>
</protein>
<reference evidence="2" key="1">
    <citation type="submission" date="2018-04" db="EMBL/GenBank/DDBJ databases">
        <title>Transcriptome assembly of Sipha flava.</title>
        <authorList>
            <person name="Scully E.D."/>
            <person name="Geib S.M."/>
            <person name="Palmer N.A."/>
            <person name="Koch K."/>
            <person name="Bradshaw J."/>
            <person name="Heng-Moss T."/>
            <person name="Sarath G."/>
        </authorList>
    </citation>
    <scope>NUCLEOTIDE SEQUENCE</scope>
</reference>
<keyword evidence="2" id="KW-0808">Transferase</keyword>
<feature type="domain" description="Endonuclease/exonuclease/phosphatase" evidence="1">
    <location>
        <begin position="46"/>
        <end position="140"/>
    </location>
</feature>
<dbReference type="GO" id="GO:0003964">
    <property type="term" value="F:RNA-directed DNA polymerase activity"/>
    <property type="evidence" value="ECO:0007669"/>
    <property type="project" value="UniProtKB-KW"/>
</dbReference>
<dbReference type="Gene3D" id="3.60.10.10">
    <property type="entry name" value="Endonuclease/exonuclease/phosphatase"/>
    <property type="match status" value="1"/>
</dbReference>
<sequence length="238" mass="27314">MPTTSKPSDKYNPSRKNFNHSKSYSNNYLFCLLPPRPAISFQQTKQFLSYLGRTFLIGGDFNAKHLLCGCQVQNIRGRMFQNIIQNKNCSVIPPPNPTYWPTHQNRHPDILDFFISSIPKHIHFTIKSLDDPTCDHSPIFMKISGKTTQNPPHPSLAKGPVNWDYFSKSLENLTNLNISLKTNDQIEEAVQNLTKSLQTTIFNSSNPINILNNSISNNILPPYIHELILKKHRARSRW</sequence>
<proteinExistence type="predicted"/>
<dbReference type="SUPFAM" id="SSF56219">
    <property type="entry name" value="DNase I-like"/>
    <property type="match status" value="1"/>
</dbReference>
<keyword evidence="2" id="KW-0695">RNA-directed DNA polymerase</keyword>
<gene>
    <name evidence="2" type="primary">RTase_3</name>
    <name evidence="2" type="ORF">g.101220</name>
</gene>
<keyword evidence="2" id="KW-0548">Nucleotidyltransferase</keyword>
<organism evidence="2">
    <name type="scientific">Sipha flava</name>
    <name type="common">yellow sugarcane aphid</name>
    <dbReference type="NCBI Taxonomy" id="143950"/>
    <lineage>
        <taxon>Eukaryota</taxon>
        <taxon>Metazoa</taxon>
        <taxon>Ecdysozoa</taxon>
        <taxon>Arthropoda</taxon>
        <taxon>Hexapoda</taxon>
        <taxon>Insecta</taxon>
        <taxon>Pterygota</taxon>
        <taxon>Neoptera</taxon>
        <taxon>Paraneoptera</taxon>
        <taxon>Hemiptera</taxon>
        <taxon>Sternorrhyncha</taxon>
        <taxon>Aphidomorpha</taxon>
        <taxon>Aphidoidea</taxon>
        <taxon>Aphididae</taxon>
        <taxon>Sipha</taxon>
    </lineage>
</organism>
<evidence type="ECO:0000259" key="1">
    <source>
        <dbReference type="Pfam" id="PF14529"/>
    </source>
</evidence>
<name>A0A2S2QP27_9HEMI</name>